<dbReference type="PANTHER" id="PTHR23028">
    <property type="entry name" value="ACETYLTRANSFERASE"/>
    <property type="match status" value="1"/>
</dbReference>
<proteinExistence type="predicted"/>
<dbReference type="GO" id="GO:0009103">
    <property type="term" value="P:lipopolysaccharide biosynthetic process"/>
    <property type="evidence" value="ECO:0007669"/>
    <property type="project" value="TreeGrafter"/>
</dbReference>
<feature type="transmembrane region" description="Helical" evidence="1">
    <location>
        <begin position="267"/>
        <end position="289"/>
    </location>
</feature>
<feature type="transmembrane region" description="Helical" evidence="1">
    <location>
        <begin position="162"/>
        <end position="183"/>
    </location>
</feature>
<dbReference type="Pfam" id="PF01757">
    <property type="entry name" value="Acyl_transf_3"/>
    <property type="match status" value="1"/>
</dbReference>
<feature type="transmembrane region" description="Helical" evidence="1">
    <location>
        <begin position="195"/>
        <end position="213"/>
    </location>
</feature>
<dbReference type="GO" id="GO:0016020">
    <property type="term" value="C:membrane"/>
    <property type="evidence" value="ECO:0007669"/>
    <property type="project" value="TreeGrafter"/>
</dbReference>
<keyword evidence="4" id="KW-1185">Reference proteome</keyword>
<evidence type="ECO:0000256" key="1">
    <source>
        <dbReference type="SAM" id="Phobius"/>
    </source>
</evidence>
<keyword evidence="1" id="KW-1133">Transmembrane helix</keyword>
<reference evidence="3 4" key="1">
    <citation type="submission" date="2017-07" db="EMBL/GenBank/DDBJ databases">
        <title>First draft Genome Sequence of Nocardia cerradoensis isolated from human infection.</title>
        <authorList>
            <person name="Carrasco G."/>
        </authorList>
    </citation>
    <scope>NUCLEOTIDE SEQUENCE [LARGE SCALE GENOMIC DNA]</scope>
    <source>
        <strain evidence="3 4">CNM20130759</strain>
    </source>
</reference>
<dbReference type="EMBL" id="NGAF01000002">
    <property type="protein sequence ID" value="OXR46243.1"/>
    <property type="molecule type" value="Genomic_DNA"/>
</dbReference>
<organism evidence="3 4">
    <name type="scientific">Nocardia cerradoensis</name>
    <dbReference type="NCBI Taxonomy" id="85688"/>
    <lineage>
        <taxon>Bacteria</taxon>
        <taxon>Bacillati</taxon>
        <taxon>Actinomycetota</taxon>
        <taxon>Actinomycetes</taxon>
        <taxon>Mycobacteriales</taxon>
        <taxon>Nocardiaceae</taxon>
        <taxon>Nocardia</taxon>
    </lineage>
</organism>
<dbReference type="InterPro" id="IPR002656">
    <property type="entry name" value="Acyl_transf_3_dom"/>
</dbReference>
<feature type="transmembrane region" description="Helical" evidence="1">
    <location>
        <begin position="301"/>
        <end position="320"/>
    </location>
</feature>
<dbReference type="Proteomes" id="UP000215506">
    <property type="component" value="Unassembled WGS sequence"/>
</dbReference>
<comment type="caution">
    <text evidence="3">The sequence shown here is derived from an EMBL/GenBank/DDBJ whole genome shotgun (WGS) entry which is preliminary data.</text>
</comment>
<dbReference type="PANTHER" id="PTHR23028:SF53">
    <property type="entry name" value="ACYL_TRANSF_3 DOMAIN-CONTAINING PROTEIN"/>
    <property type="match status" value="1"/>
</dbReference>
<name>A0A231HBC2_9NOCA</name>
<protein>
    <recommendedName>
        <fullName evidence="2">Acyltransferase 3 domain-containing protein</fullName>
    </recommendedName>
</protein>
<feature type="transmembrane region" description="Helical" evidence="1">
    <location>
        <begin position="228"/>
        <end position="246"/>
    </location>
</feature>
<accession>A0A231HBC2</accession>
<gene>
    <name evidence="3" type="ORF">B7C42_01209</name>
</gene>
<evidence type="ECO:0000259" key="2">
    <source>
        <dbReference type="Pfam" id="PF01757"/>
    </source>
</evidence>
<evidence type="ECO:0000313" key="3">
    <source>
        <dbReference type="EMBL" id="OXR46243.1"/>
    </source>
</evidence>
<dbReference type="GO" id="GO:0016747">
    <property type="term" value="F:acyltransferase activity, transferring groups other than amino-acyl groups"/>
    <property type="evidence" value="ECO:0007669"/>
    <property type="project" value="InterPro"/>
</dbReference>
<dbReference type="AlphaFoldDB" id="A0A231HBC2"/>
<keyword evidence="1" id="KW-0812">Transmembrane</keyword>
<feature type="transmembrane region" description="Helical" evidence="1">
    <location>
        <begin position="340"/>
        <end position="358"/>
    </location>
</feature>
<keyword evidence="1" id="KW-0472">Membrane</keyword>
<dbReference type="InterPro" id="IPR050879">
    <property type="entry name" value="Acyltransferase_3"/>
</dbReference>
<sequence>MTATPEIATSSTDVPVVPASRPAPAVPGIRKFVPALEGLRGLAALGVVLTHVAFQTGAAGTPVIGRVWERFDMAVAVFFGLSGFLLWRPHAAAARGLGTAPRAGRYLLHRAARILPAYWVVVCVALTLLPSAAHSAGLRVWGANLTLVQVFVPLTLTDGLTQMWSLSVEVAFYLVLPLLAWALAGLRGTAARHRVFAVTAIGVLCLGWNFLPVPTPDAIHADNWLPGYLPWFAAGMVLAELAEILGARSRDGDAAPRWQRWLGDRRLMWSVAAAAFALSATELAGPAGLARAAAWQYAMKMGLGALIGFGLLAPLVLGVARHRFLESRLALTIGRWSYGIFIWHLVVLAMMFPIFGFIPFNGGFLHVLALTVAFTIPLAAASYALVEEPVRQWVKRRFG</sequence>
<dbReference type="RefSeq" id="WP_094024625.1">
    <property type="nucleotide sequence ID" value="NZ_NGAF01000002.1"/>
</dbReference>
<feature type="transmembrane region" description="Helical" evidence="1">
    <location>
        <begin position="107"/>
        <end position="129"/>
    </location>
</feature>
<feature type="domain" description="Acyltransferase 3" evidence="2">
    <location>
        <begin position="34"/>
        <end position="376"/>
    </location>
</feature>
<feature type="transmembrane region" description="Helical" evidence="1">
    <location>
        <begin position="364"/>
        <end position="386"/>
    </location>
</feature>
<evidence type="ECO:0000313" key="4">
    <source>
        <dbReference type="Proteomes" id="UP000215506"/>
    </source>
</evidence>